<dbReference type="CDD" id="cd18692">
    <property type="entry name" value="PIN_VapC-like"/>
    <property type="match status" value="1"/>
</dbReference>
<dbReference type="KEGG" id="hhy:Halhy_5711"/>
<organism evidence="2 3">
    <name type="scientific">Haliscomenobacter hydrossis (strain ATCC 27775 / DSM 1100 / LMG 10767 / O)</name>
    <dbReference type="NCBI Taxonomy" id="760192"/>
    <lineage>
        <taxon>Bacteria</taxon>
        <taxon>Pseudomonadati</taxon>
        <taxon>Bacteroidota</taxon>
        <taxon>Saprospiria</taxon>
        <taxon>Saprospirales</taxon>
        <taxon>Haliscomenobacteraceae</taxon>
        <taxon>Haliscomenobacter</taxon>
    </lineage>
</organism>
<reference evidence="2 3" key="1">
    <citation type="journal article" date="2011" name="Stand. Genomic Sci.">
        <title>Complete genome sequence of Haliscomenobacter hydrossis type strain (O).</title>
        <authorList>
            <consortium name="US DOE Joint Genome Institute (JGI-PGF)"/>
            <person name="Daligault H."/>
            <person name="Lapidus A."/>
            <person name="Zeytun A."/>
            <person name="Nolan M."/>
            <person name="Lucas S."/>
            <person name="Del Rio T.G."/>
            <person name="Tice H."/>
            <person name="Cheng J.F."/>
            <person name="Tapia R."/>
            <person name="Han C."/>
            <person name="Goodwin L."/>
            <person name="Pitluck S."/>
            <person name="Liolios K."/>
            <person name="Pagani I."/>
            <person name="Ivanova N."/>
            <person name="Huntemann M."/>
            <person name="Mavromatis K."/>
            <person name="Mikhailova N."/>
            <person name="Pati A."/>
            <person name="Chen A."/>
            <person name="Palaniappan K."/>
            <person name="Land M."/>
            <person name="Hauser L."/>
            <person name="Brambilla E.M."/>
            <person name="Rohde M."/>
            <person name="Verbarg S."/>
            <person name="Goker M."/>
            <person name="Bristow J."/>
            <person name="Eisen J.A."/>
            <person name="Markowitz V."/>
            <person name="Hugenholtz P."/>
            <person name="Kyrpides N.C."/>
            <person name="Klenk H.P."/>
            <person name="Woyke T."/>
        </authorList>
    </citation>
    <scope>NUCLEOTIDE SEQUENCE [LARGE SCALE GENOMIC DNA]</scope>
    <source>
        <strain evidence="3">ATCC 27775 / DSM 1100 / LMG 10767 / O</strain>
    </source>
</reference>
<dbReference type="eggNOG" id="COG5573">
    <property type="taxonomic scope" value="Bacteria"/>
</dbReference>
<proteinExistence type="predicted"/>
<dbReference type="EMBL" id="CP002691">
    <property type="protein sequence ID" value="AEE53534.1"/>
    <property type="molecule type" value="Genomic_DNA"/>
</dbReference>
<dbReference type="InterPro" id="IPR002716">
    <property type="entry name" value="PIN_dom"/>
</dbReference>
<dbReference type="AlphaFoldDB" id="F4KVV9"/>
<dbReference type="RefSeq" id="WP_013768063.1">
    <property type="nucleotide sequence ID" value="NC_015510.1"/>
</dbReference>
<dbReference type="Proteomes" id="UP000008461">
    <property type="component" value="Chromosome"/>
</dbReference>
<name>F4KVV9_HALH1</name>
<dbReference type="Pfam" id="PF01850">
    <property type="entry name" value="PIN"/>
    <property type="match status" value="1"/>
</dbReference>
<dbReference type="SUPFAM" id="SSF88723">
    <property type="entry name" value="PIN domain-like"/>
    <property type="match status" value="1"/>
</dbReference>
<feature type="domain" description="PIN" evidence="1">
    <location>
        <begin position="6"/>
        <end position="118"/>
    </location>
</feature>
<accession>F4KVV9</accession>
<dbReference type="STRING" id="760192.Halhy_5711"/>
<gene>
    <name evidence="2" type="ordered locus">Halhy_5711</name>
</gene>
<sequence>MNDKSFLDTNILVYCYTENEPDKKAVALALAQHSETWISTQVLQELSNTLRKKFRLSWPDINATLHEVSQNLGVYTNQYDTITNAVRIAERYGYSFYDCLIISSCLAIGCDVLYSEDLQNRQVIDGILEIRNPFS</sequence>
<reference key="2">
    <citation type="submission" date="2011-04" db="EMBL/GenBank/DDBJ databases">
        <title>Complete sequence of chromosome of Haliscomenobacter hydrossis DSM 1100.</title>
        <authorList>
            <consortium name="US DOE Joint Genome Institute (JGI-PGF)"/>
            <person name="Lucas S."/>
            <person name="Han J."/>
            <person name="Lapidus A."/>
            <person name="Bruce D."/>
            <person name="Goodwin L."/>
            <person name="Pitluck S."/>
            <person name="Peters L."/>
            <person name="Kyrpides N."/>
            <person name="Mavromatis K."/>
            <person name="Ivanova N."/>
            <person name="Ovchinnikova G."/>
            <person name="Pagani I."/>
            <person name="Daligault H."/>
            <person name="Detter J.C."/>
            <person name="Han C."/>
            <person name="Land M."/>
            <person name="Hauser L."/>
            <person name="Markowitz V."/>
            <person name="Cheng J.-F."/>
            <person name="Hugenholtz P."/>
            <person name="Woyke T."/>
            <person name="Wu D."/>
            <person name="Verbarg S."/>
            <person name="Frueling A."/>
            <person name="Brambilla E."/>
            <person name="Klenk H.-P."/>
            <person name="Eisen J.A."/>
        </authorList>
    </citation>
    <scope>NUCLEOTIDE SEQUENCE</scope>
    <source>
        <strain>DSM 1100</strain>
    </source>
</reference>
<dbReference type="InterPro" id="IPR029060">
    <property type="entry name" value="PIN-like_dom_sf"/>
</dbReference>
<protein>
    <submittedName>
        <fullName evidence="2">PilT protein domain protein</fullName>
    </submittedName>
</protein>
<dbReference type="Gene3D" id="3.40.50.1010">
    <property type="entry name" value="5'-nuclease"/>
    <property type="match status" value="1"/>
</dbReference>
<dbReference type="HOGENOM" id="CLU_128080_1_0_10"/>
<evidence type="ECO:0000313" key="3">
    <source>
        <dbReference type="Proteomes" id="UP000008461"/>
    </source>
</evidence>
<evidence type="ECO:0000259" key="1">
    <source>
        <dbReference type="Pfam" id="PF01850"/>
    </source>
</evidence>
<keyword evidence="3" id="KW-1185">Reference proteome</keyword>
<evidence type="ECO:0000313" key="2">
    <source>
        <dbReference type="EMBL" id="AEE53534.1"/>
    </source>
</evidence>